<feature type="region of interest" description="Disordered" evidence="2">
    <location>
        <begin position="1"/>
        <end position="53"/>
    </location>
</feature>
<dbReference type="AlphaFoldDB" id="A0A4R8UXR0"/>
<keyword evidence="1" id="KW-0732">Signal</keyword>
<dbReference type="Pfam" id="PF13205">
    <property type="entry name" value="Big_5"/>
    <property type="match status" value="1"/>
</dbReference>
<dbReference type="InterPro" id="IPR032812">
    <property type="entry name" value="SbsA_Ig"/>
</dbReference>
<evidence type="ECO:0000259" key="3">
    <source>
        <dbReference type="Pfam" id="PF13205"/>
    </source>
</evidence>
<sequence>MTLTPLRCHHPPGPSCRPHPTSPRFAPDVYPFGGQGELSIDDQPSAAANANNDSRPRYSMSAYLDLPVIAHEVGHNIGAVQDSAPHSTRGGHCYDEADLMCYDDGGLYFAAGGTLTFTCAGLDSAIDCHDEDYYYPGTPPASNYLATHWNTSNSGFLTPVASSAVPPTVTAKSPLTLATRVAQTANVTATFSTAVQGLSSTTMRLKNPVGTVLAATGWSFTTGPAPTISVRTPASGATGASRTASVSVTFSEGMAGVTASTFKLKNTTTGAAISAVVSRSGSTNQWILNPSGTLAANTNFTVTVTGGASAVRDLAGNPVSTSVWKFSTGS</sequence>
<dbReference type="OrthoDB" id="9802600at2"/>
<reference evidence="4 5" key="1">
    <citation type="submission" date="2019-03" db="EMBL/GenBank/DDBJ databases">
        <title>Genomics of glacier-inhabiting Cryobacterium strains.</title>
        <authorList>
            <person name="Liu Q."/>
            <person name="Xin Y.-H."/>
        </authorList>
    </citation>
    <scope>NUCLEOTIDE SEQUENCE [LARGE SCALE GENOMIC DNA]</scope>
    <source>
        <strain evidence="4 5">HLT2-23</strain>
    </source>
</reference>
<feature type="compositionally biased region" description="Pro residues" evidence="2">
    <location>
        <begin position="11"/>
        <end position="21"/>
    </location>
</feature>
<protein>
    <recommendedName>
        <fullName evidence="3">SbsA Ig-like domain-containing protein</fullName>
    </recommendedName>
</protein>
<organism evidence="4 5">
    <name type="scientific">Cryobacterium glaciale</name>
    <dbReference type="NCBI Taxonomy" id="1259145"/>
    <lineage>
        <taxon>Bacteria</taxon>
        <taxon>Bacillati</taxon>
        <taxon>Actinomycetota</taxon>
        <taxon>Actinomycetes</taxon>
        <taxon>Micrococcales</taxon>
        <taxon>Microbacteriaceae</taxon>
        <taxon>Cryobacterium</taxon>
    </lineage>
</organism>
<dbReference type="EMBL" id="SOEY01000019">
    <property type="protein sequence ID" value="TFB72714.1"/>
    <property type="molecule type" value="Genomic_DNA"/>
</dbReference>
<evidence type="ECO:0000256" key="2">
    <source>
        <dbReference type="SAM" id="MobiDB-lite"/>
    </source>
</evidence>
<accession>A0A4R8UXR0</accession>
<dbReference type="Gene3D" id="2.60.40.1220">
    <property type="match status" value="1"/>
</dbReference>
<dbReference type="InterPro" id="IPR014755">
    <property type="entry name" value="Cu-Rt/internalin_Ig-like"/>
</dbReference>
<comment type="caution">
    <text evidence="4">The sequence shown here is derived from an EMBL/GenBank/DDBJ whole genome shotgun (WGS) entry which is preliminary data.</text>
</comment>
<dbReference type="Proteomes" id="UP000298173">
    <property type="component" value="Unassembled WGS sequence"/>
</dbReference>
<feature type="domain" description="SbsA Ig-like" evidence="3">
    <location>
        <begin position="225"/>
        <end position="328"/>
    </location>
</feature>
<evidence type="ECO:0000313" key="4">
    <source>
        <dbReference type="EMBL" id="TFB72714.1"/>
    </source>
</evidence>
<evidence type="ECO:0000313" key="5">
    <source>
        <dbReference type="Proteomes" id="UP000298173"/>
    </source>
</evidence>
<name>A0A4R8UXR0_9MICO</name>
<evidence type="ECO:0000256" key="1">
    <source>
        <dbReference type="ARBA" id="ARBA00022729"/>
    </source>
</evidence>
<keyword evidence="5" id="KW-1185">Reference proteome</keyword>
<proteinExistence type="predicted"/>
<gene>
    <name evidence="4" type="ORF">E3O06_10430</name>
</gene>